<evidence type="ECO:0000313" key="2">
    <source>
        <dbReference type="EMBL" id="KPJ22195.1"/>
    </source>
</evidence>
<dbReference type="EMBL" id="LHQM01000024">
    <property type="protein sequence ID" value="KPJ22195.1"/>
    <property type="molecule type" value="Genomic_DNA"/>
</dbReference>
<comment type="caution">
    <text evidence="2">The sequence shown here is derived from an EMBL/GenBank/DDBJ whole genome shotgun (WGS) entry which is preliminary data.</text>
</comment>
<organism evidence="2 3">
    <name type="scientific">Streptococcus phocae</name>
    <dbReference type="NCBI Taxonomy" id="119224"/>
    <lineage>
        <taxon>Bacteria</taxon>
        <taxon>Bacillati</taxon>
        <taxon>Bacillota</taxon>
        <taxon>Bacilli</taxon>
        <taxon>Lactobacillales</taxon>
        <taxon>Streptococcaceae</taxon>
        <taxon>Streptococcus</taxon>
    </lineage>
</organism>
<dbReference type="PATRIC" id="fig|119224.3.peg.723"/>
<dbReference type="RefSeq" id="WP_054278914.1">
    <property type="nucleotide sequence ID" value="NZ_LHQM01000024.1"/>
</dbReference>
<feature type="region of interest" description="Disordered" evidence="1">
    <location>
        <begin position="42"/>
        <end position="68"/>
    </location>
</feature>
<keyword evidence="3" id="KW-1185">Reference proteome</keyword>
<name>A0A0N8FX56_9STRE</name>
<gene>
    <name evidence="2" type="ORF">AKK44_05880</name>
</gene>
<accession>A0A0N8FX56</accession>
<evidence type="ECO:0000313" key="3">
    <source>
        <dbReference type="Proteomes" id="UP000049578"/>
    </source>
</evidence>
<feature type="compositionally biased region" description="Low complexity" evidence="1">
    <location>
        <begin position="53"/>
        <end position="64"/>
    </location>
</feature>
<dbReference type="Proteomes" id="UP000049578">
    <property type="component" value="Unassembled WGS sequence"/>
</dbReference>
<dbReference type="AlphaFoldDB" id="A0A0N8FX56"/>
<reference evidence="2 3" key="1">
    <citation type="submission" date="2015-08" db="EMBL/GenBank/DDBJ databases">
        <title>Genome sequence of Streptococcus phocae subsp. phocae ATCC 51973T isolated from liver specimen obtained from seal.</title>
        <authorList>
            <person name="Avendano-Herrera R."/>
        </authorList>
    </citation>
    <scope>NUCLEOTIDE SEQUENCE [LARGE SCALE GENOMIC DNA]</scope>
    <source>
        <strain evidence="2 3">ATCC 51973</strain>
    </source>
</reference>
<protein>
    <recommendedName>
        <fullName evidence="4">DUF4352 domain-containing protein</fullName>
    </recommendedName>
</protein>
<dbReference type="STRING" id="119224.AKK44_05880"/>
<sequence>MKKKLWKQWRFWLEVGLGLIALVFLFTTISLALTVNEMETAKQPESVSKIEENNSSEQKSNSKILKPGDSYTFSKEDYTNSTGLKITVDSITVDKNLQLNSESSSQDFGNLIPVVVKTTFENTTDKFIDIGSFELLSNNGEMGLWKPYQEGVSSGMPDGLNAGQKVNMVQVFGSPTEKNFDLSYSGVTWRFE</sequence>
<evidence type="ECO:0000256" key="1">
    <source>
        <dbReference type="SAM" id="MobiDB-lite"/>
    </source>
</evidence>
<proteinExistence type="predicted"/>
<evidence type="ECO:0008006" key="4">
    <source>
        <dbReference type="Google" id="ProtNLM"/>
    </source>
</evidence>